<protein>
    <submittedName>
        <fullName evidence="2">Uncharacterized protein</fullName>
    </submittedName>
</protein>
<keyword evidence="1" id="KW-0472">Membrane</keyword>
<name>A0A402DWJ5_9CELL</name>
<evidence type="ECO:0000313" key="3">
    <source>
        <dbReference type="Proteomes" id="UP000289954"/>
    </source>
</evidence>
<feature type="transmembrane region" description="Helical" evidence="1">
    <location>
        <begin position="20"/>
        <end position="48"/>
    </location>
</feature>
<dbReference type="RefSeq" id="WP_165446871.1">
    <property type="nucleotide sequence ID" value="NZ_BIMR01000434.1"/>
</dbReference>
<gene>
    <name evidence="2" type="ORF">CBZ_35220</name>
</gene>
<keyword evidence="3" id="KW-1185">Reference proteome</keyword>
<keyword evidence="1" id="KW-1133">Transmembrane helix</keyword>
<dbReference type="Proteomes" id="UP000289954">
    <property type="component" value="Unassembled WGS sequence"/>
</dbReference>
<reference evidence="2 3" key="1">
    <citation type="submission" date="2019-01" db="EMBL/GenBank/DDBJ databases">
        <title>Draft genome sequence of Cellulomonas takizawaensis strain TKZ-21.</title>
        <authorList>
            <person name="Yamamura H."/>
            <person name="Hayashi T."/>
            <person name="Hamada M."/>
            <person name="Serisawa Y."/>
            <person name="Matsuyama K."/>
            <person name="Nakagawa Y."/>
            <person name="Otoguro M."/>
            <person name="Yanagida F."/>
            <person name="Hayakawa M."/>
        </authorList>
    </citation>
    <scope>NUCLEOTIDE SEQUENCE [LARGE SCALE GENOMIC DNA]</scope>
    <source>
        <strain evidence="2 3">NBRC12680</strain>
    </source>
</reference>
<accession>A0A402DWJ5</accession>
<sequence>MTTPHLAAPEHSTASMGAVVAAGVVLVGLVVGAALGIGQVLDLVAWMFDRA</sequence>
<comment type="caution">
    <text evidence="2">The sequence shown here is derived from an EMBL/GenBank/DDBJ whole genome shotgun (WGS) entry which is preliminary data.</text>
</comment>
<dbReference type="AlphaFoldDB" id="A0A402DWJ5"/>
<evidence type="ECO:0000256" key="1">
    <source>
        <dbReference type="SAM" id="Phobius"/>
    </source>
</evidence>
<organism evidence="2 3">
    <name type="scientific">Cellulomonas biazotea</name>
    <dbReference type="NCBI Taxonomy" id="1709"/>
    <lineage>
        <taxon>Bacteria</taxon>
        <taxon>Bacillati</taxon>
        <taxon>Actinomycetota</taxon>
        <taxon>Actinomycetes</taxon>
        <taxon>Micrococcales</taxon>
        <taxon>Cellulomonadaceae</taxon>
        <taxon>Cellulomonas</taxon>
    </lineage>
</organism>
<keyword evidence="1" id="KW-0812">Transmembrane</keyword>
<proteinExistence type="predicted"/>
<dbReference type="EMBL" id="BIMR01000434">
    <property type="protein sequence ID" value="GCE78466.1"/>
    <property type="molecule type" value="Genomic_DNA"/>
</dbReference>
<evidence type="ECO:0000313" key="2">
    <source>
        <dbReference type="EMBL" id="GCE78466.1"/>
    </source>
</evidence>